<comment type="similarity">
    <text evidence="1">Belongs to the peptidase M32 family.</text>
</comment>
<dbReference type="EC" id="3.4.17.19" evidence="1"/>
<accession>G8QR34</accession>
<dbReference type="PANTHER" id="PTHR34217">
    <property type="entry name" value="METAL-DEPENDENT CARBOXYPEPTIDASE"/>
    <property type="match status" value="1"/>
</dbReference>
<dbReference type="eggNOG" id="COG2317">
    <property type="taxonomic scope" value="Bacteria"/>
</dbReference>
<dbReference type="Gene3D" id="1.10.1370.30">
    <property type="match status" value="1"/>
</dbReference>
<evidence type="ECO:0000313" key="5">
    <source>
        <dbReference type="Proteomes" id="UP000005632"/>
    </source>
</evidence>
<keyword evidence="1" id="KW-0645">Protease</keyword>
<dbReference type="PIRSF" id="PIRSF006615">
    <property type="entry name" value="Zn_crbxpep_Taq"/>
    <property type="match status" value="1"/>
</dbReference>
<comment type="catalytic activity">
    <reaction evidence="1">
        <text>Release of a C-terminal amino acid with broad specificity, except for -Pro.</text>
        <dbReference type="EC" id="3.4.17.19"/>
    </reaction>
</comment>
<name>G8QR34_SPHPG</name>
<dbReference type="STRING" id="158190.SpiGrapes_2095"/>
<dbReference type="Pfam" id="PF02074">
    <property type="entry name" value="Peptidase_M32"/>
    <property type="match status" value="1"/>
</dbReference>
<comment type="function">
    <text evidence="1">Broad specificity carboxypetidase that releases amino acids sequentially from the C-terminus, including neutral, aromatic, polar and basic residues.</text>
</comment>
<organism evidence="4 5">
    <name type="scientific">Sphaerochaeta pleomorpha (strain ATCC BAA-1885 / DSM 22778 / Grapes)</name>
    <dbReference type="NCBI Taxonomy" id="158190"/>
    <lineage>
        <taxon>Bacteria</taxon>
        <taxon>Pseudomonadati</taxon>
        <taxon>Spirochaetota</taxon>
        <taxon>Spirochaetia</taxon>
        <taxon>Spirochaetales</taxon>
        <taxon>Sphaerochaetaceae</taxon>
        <taxon>Sphaerochaeta</taxon>
    </lineage>
</organism>
<feature type="binding site" evidence="2">
    <location>
        <position position="269"/>
    </location>
    <ligand>
        <name>Zn(2+)</name>
        <dbReference type="ChEBI" id="CHEBI:29105"/>
        <note>catalytic</note>
    </ligand>
</feature>
<keyword evidence="1" id="KW-0482">Metalloprotease</keyword>
<keyword evidence="1" id="KW-0378">Hydrolase</keyword>
<dbReference type="KEGG" id="sgp:SpiGrapes_2095"/>
<comment type="cofactor">
    <cofactor evidence="2">
        <name>Zn(2+)</name>
        <dbReference type="ChEBI" id="CHEBI:29105"/>
    </cofactor>
    <text evidence="2">Binds 1 zinc ion per subunit.</text>
</comment>
<feature type="binding site" evidence="2">
    <location>
        <position position="273"/>
    </location>
    <ligand>
        <name>Zn(2+)</name>
        <dbReference type="ChEBI" id="CHEBI:29105"/>
        <note>catalytic</note>
    </ligand>
</feature>
<feature type="active site" description="Proton donor/acceptor" evidence="3">
    <location>
        <position position="270"/>
    </location>
</feature>
<dbReference type="GO" id="GO:0006508">
    <property type="term" value="P:proteolysis"/>
    <property type="evidence" value="ECO:0007669"/>
    <property type="project" value="UniProtKB-UniRule"/>
</dbReference>
<sequence>MTKKQAIEKLEEMDRHLVMLEHIESVLSWDQEIAASKKGLDERARQMGWLSSEFHELACGNEMGDILSQLGADADHLEGDGQDDFEKALIRIRFRFYEKERNLPVSLVRKLSEATSVAHESWVEARKQDDWNLFKPELQTLVDLTREKAACFAKEGSSQYDVLLDDYEQGMKTATVKALFDSVKPSLVSLVKKQADLNVDNSFLFKEYPIDKQEGFAFQVLSDMGFDFTRGSRAVSVHPFTSTLGSDDIRITTRYTDPSVMDSFYSSVHEGGHALYEMGASKGRQKGTSIANGASMGMHESQSRLWENMIGRSEAFWVHYFPLFKKTFPSQLEGIGFEHFVKAINRVAPGYIRTNADEVSYSLHVILRFELEQAMLDGSLSLDDVPQAWNRKSEELLGIVPKTCREGALQDVHWSGADFGYFPTYALGNLYGAQIWEKLNSDLDSDVLLRKGNLKEIGAYLNGEIYKKGSLYRPVDLLHGVTGKRLDAILFTKYLDNKFSRLFG</sequence>
<dbReference type="InterPro" id="IPR001333">
    <property type="entry name" value="Peptidase_M32_Taq"/>
</dbReference>
<keyword evidence="1 4" id="KW-0121">Carboxypeptidase</keyword>
<dbReference type="AlphaFoldDB" id="G8QR34"/>
<gene>
    <name evidence="4" type="ordered locus">SpiGrapes_2095</name>
</gene>
<dbReference type="GO" id="GO:0046872">
    <property type="term" value="F:metal ion binding"/>
    <property type="evidence" value="ECO:0007669"/>
    <property type="project" value="UniProtKB-KW"/>
</dbReference>
<dbReference type="GO" id="GO:0004181">
    <property type="term" value="F:metallocarboxypeptidase activity"/>
    <property type="evidence" value="ECO:0007669"/>
    <property type="project" value="UniProtKB-UniRule"/>
</dbReference>
<keyword evidence="5" id="KW-1185">Reference proteome</keyword>
<evidence type="ECO:0000313" key="4">
    <source>
        <dbReference type="EMBL" id="AEV29882.1"/>
    </source>
</evidence>
<keyword evidence="2" id="KW-0862">Zinc</keyword>
<dbReference type="Proteomes" id="UP000005632">
    <property type="component" value="Chromosome"/>
</dbReference>
<reference evidence="4 5" key="1">
    <citation type="submission" date="2011-11" db="EMBL/GenBank/DDBJ databases">
        <title>Complete sequence of Spirochaeta sp. grapes.</title>
        <authorList>
            <consortium name="US DOE Joint Genome Institute"/>
            <person name="Lucas S."/>
            <person name="Han J."/>
            <person name="Lapidus A."/>
            <person name="Cheng J.-F."/>
            <person name="Goodwin L."/>
            <person name="Pitluck S."/>
            <person name="Peters L."/>
            <person name="Ovchinnikova G."/>
            <person name="Munk A.C."/>
            <person name="Detter J.C."/>
            <person name="Han C."/>
            <person name="Tapia R."/>
            <person name="Land M."/>
            <person name="Hauser L."/>
            <person name="Kyrpides N."/>
            <person name="Ivanova N."/>
            <person name="Pagani I."/>
            <person name="Ritalahtilisa K."/>
            <person name="Loeffler F."/>
            <person name="Woyke T."/>
        </authorList>
    </citation>
    <scope>NUCLEOTIDE SEQUENCE [LARGE SCALE GENOMIC DNA]</scope>
    <source>
        <strain evidence="5">ATCC BAA-1885 / DSM 22778 / Grapes</strain>
    </source>
</reference>
<proteinExistence type="inferred from homology"/>
<evidence type="ECO:0000256" key="2">
    <source>
        <dbReference type="PIRSR" id="PIRSR006615-1"/>
    </source>
</evidence>
<dbReference type="PROSITE" id="PS52034">
    <property type="entry name" value="PEPTIDASE_M32"/>
    <property type="match status" value="1"/>
</dbReference>
<keyword evidence="1 2" id="KW-0479">Metal-binding</keyword>
<dbReference type="SUPFAM" id="SSF55486">
    <property type="entry name" value="Metalloproteases ('zincins'), catalytic domain"/>
    <property type="match status" value="1"/>
</dbReference>
<dbReference type="CDD" id="cd06460">
    <property type="entry name" value="M32_Taq"/>
    <property type="match status" value="1"/>
</dbReference>
<dbReference type="PANTHER" id="PTHR34217:SF1">
    <property type="entry name" value="CARBOXYPEPTIDASE 1"/>
    <property type="match status" value="1"/>
</dbReference>
<evidence type="ECO:0000256" key="1">
    <source>
        <dbReference type="PIRNR" id="PIRNR006615"/>
    </source>
</evidence>
<feature type="binding site" evidence="2">
    <location>
        <position position="300"/>
    </location>
    <ligand>
        <name>Zn(2+)</name>
        <dbReference type="ChEBI" id="CHEBI:29105"/>
        <note>catalytic</note>
    </ligand>
</feature>
<protein>
    <recommendedName>
        <fullName evidence="1">Metal-dependent carboxypeptidase</fullName>
        <ecNumber evidence="1">3.4.17.19</ecNumber>
    </recommendedName>
</protein>
<evidence type="ECO:0000256" key="3">
    <source>
        <dbReference type="PIRSR" id="PIRSR006615-2"/>
    </source>
</evidence>
<dbReference type="HOGENOM" id="CLU_032916_1_1_12"/>
<dbReference type="PRINTS" id="PR00998">
    <property type="entry name" value="CRBOXYPTASET"/>
</dbReference>
<dbReference type="EMBL" id="CP003155">
    <property type="protein sequence ID" value="AEV29882.1"/>
    <property type="molecule type" value="Genomic_DNA"/>
</dbReference>
<dbReference type="OrthoDB" id="9772308at2"/>
<dbReference type="RefSeq" id="WP_014270723.1">
    <property type="nucleotide sequence ID" value="NC_016633.1"/>
</dbReference>